<sequence length="500" mass="57043">MKQEINNFMQTDSESEYQAWERLKVILRKCPHHGIQDRDILYIFYHGFKPSARNVIDAASGGSIMSKTIVEAMQLLNEISKNAAQWPFDRIIVKKAAGVNQVEAWNSLAQQIATLTQKVEAFQVNTQSSSQLENCDVCGCNHLNHECQTSTQNKEQVQGPPSFQNQNRGQQNFQQNQQQPHRAHQQSLEDLMYKFIKATDEKVKSQYSAIKNLEIQVSQLVTLMSGQIKGSLPSNTEKNPKEHLKTISLRSGKTLDDPYANRQGKPQEVEHINEGENKRDTELLKEQKVKGKKVQENEVMINPYSVPLPFPQKLKRKKLDKQFSKFLEILKQLYINTPFTYALKQMPAYAKFLKEILSSKRKLEEVSVVKFTKKCSDILQNKLPQKLGDPSSFTIPCTLGGAHFEKALCDSVIISSSLTAKQEIKLMKVLREHKRALGWTIANINGISLAIYTYRILMKDNYKPIVQPQRRLNPAMQEVVKKEVVKLLAACIIYPISDSP</sequence>
<evidence type="ECO:0000313" key="1">
    <source>
        <dbReference type="Proteomes" id="UP000790787"/>
    </source>
</evidence>
<gene>
    <name evidence="2" type="primary">LOC142178435</name>
</gene>
<accession>A0AC58U3Q0</accession>
<reference evidence="2" key="2">
    <citation type="submission" date="2025-08" db="UniProtKB">
        <authorList>
            <consortium name="RefSeq"/>
        </authorList>
    </citation>
    <scope>IDENTIFICATION</scope>
    <source>
        <tissue evidence="2">Leaf</tissue>
    </source>
</reference>
<protein>
    <submittedName>
        <fullName evidence="2">Uncharacterized protein LOC142178435</fullName>
    </submittedName>
</protein>
<dbReference type="Proteomes" id="UP000790787">
    <property type="component" value="Chromosome 3"/>
</dbReference>
<keyword evidence="1" id="KW-1185">Reference proteome</keyword>
<name>A0AC58U3Q0_TOBAC</name>
<reference evidence="1" key="1">
    <citation type="journal article" date="2014" name="Nat. Commun.">
        <title>The tobacco genome sequence and its comparison with those of tomato and potato.</title>
        <authorList>
            <person name="Sierro N."/>
            <person name="Battey J.N."/>
            <person name="Ouadi S."/>
            <person name="Bakaher N."/>
            <person name="Bovet L."/>
            <person name="Willig A."/>
            <person name="Goepfert S."/>
            <person name="Peitsch M.C."/>
            <person name="Ivanov N.V."/>
        </authorList>
    </citation>
    <scope>NUCLEOTIDE SEQUENCE [LARGE SCALE GENOMIC DNA]</scope>
</reference>
<proteinExistence type="predicted"/>
<dbReference type="RefSeq" id="XP_075103984.1">
    <property type="nucleotide sequence ID" value="XM_075247883.1"/>
</dbReference>
<organism evidence="1 2">
    <name type="scientific">Nicotiana tabacum</name>
    <name type="common">Common tobacco</name>
    <dbReference type="NCBI Taxonomy" id="4097"/>
    <lineage>
        <taxon>Eukaryota</taxon>
        <taxon>Viridiplantae</taxon>
        <taxon>Streptophyta</taxon>
        <taxon>Embryophyta</taxon>
        <taxon>Tracheophyta</taxon>
        <taxon>Spermatophyta</taxon>
        <taxon>Magnoliopsida</taxon>
        <taxon>eudicotyledons</taxon>
        <taxon>Gunneridae</taxon>
        <taxon>Pentapetalae</taxon>
        <taxon>asterids</taxon>
        <taxon>lamiids</taxon>
        <taxon>Solanales</taxon>
        <taxon>Solanaceae</taxon>
        <taxon>Nicotianoideae</taxon>
        <taxon>Nicotianeae</taxon>
        <taxon>Nicotiana</taxon>
    </lineage>
</organism>
<evidence type="ECO:0000313" key="2">
    <source>
        <dbReference type="RefSeq" id="XP_075103984.1"/>
    </source>
</evidence>